<name>A0A7W8E8D9_9BACT</name>
<accession>A0A7W8E8D9</accession>
<dbReference type="Pfam" id="PF12833">
    <property type="entry name" value="HTH_18"/>
    <property type="match status" value="1"/>
</dbReference>
<evidence type="ECO:0000313" key="6">
    <source>
        <dbReference type="Proteomes" id="UP000540989"/>
    </source>
</evidence>
<evidence type="ECO:0000259" key="4">
    <source>
        <dbReference type="PROSITE" id="PS01124"/>
    </source>
</evidence>
<dbReference type="InterPro" id="IPR046532">
    <property type="entry name" value="DUF6597"/>
</dbReference>
<feature type="domain" description="HTH araC/xylS-type" evidence="4">
    <location>
        <begin position="168"/>
        <end position="268"/>
    </location>
</feature>
<dbReference type="PANTHER" id="PTHR46796">
    <property type="entry name" value="HTH-TYPE TRANSCRIPTIONAL ACTIVATOR RHAS-RELATED"/>
    <property type="match status" value="1"/>
</dbReference>
<comment type="caution">
    <text evidence="5">The sequence shown here is derived from an EMBL/GenBank/DDBJ whole genome shotgun (WGS) entry which is preliminary data.</text>
</comment>
<dbReference type="PANTHER" id="PTHR46796:SF15">
    <property type="entry name" value="BLL1074 PROTEIN"/>
    <property type="match status" value="1"/>
</dbReference>
<dbReference type="RefSeq" id="WP_184223921.1">
    <property type="nucleotide sequence ID" value="NZ_JACHIP010000030.1"/>
</dbReference>
<evidence type="ECO:0000256" key="2">
    <source>
        <dbReference type="ARBA" id="ARBA00023125"/>
    </source>
</evidence>
<dbReference type="AlphaFoldDB" id="A0A7W8E8D9"/>
<evidence type="ECO:0000313" key="5">
    <source>
        <dbReference type="EMBL" id="MBB5061175.1"/>
    </source>
</evidence>
<dbReference type="SMART" id="SM00342">
    <property type="entry name" value="HTH_ARAC"/>
    <property type="match status" value="1"/>
</dbReference>
<dbReference type="Gene3D" id="1.10.10.60">
    <property type="entry name" value="Homeodomain-like"/>
    <property type="match status" value="1"/>
</dbReference>
<dbReference type="EMBL" id="JACHIP010000030">
    <property type="protein sequence ID" value="MBB5061175.1"/>
    <property type="molecule type" value="Genomic_DNA"/>
</dbReference>
<keyword evidence="6" id="KW-1185">Reference proteome</keyword>
<dbReference type="InterPro" id="IPR050204">
    <property type="entry name" value="AraC_XylS_family_regulators"/>
</dbReference>
<dbReference type="GO" id="GO:0043565">
    <property type="term" value="F:sequence-specific DNA binding"/>
    <property type="evidence" value="ECO:0007669"/>
    <property type="project" value="InterPro"/>
</dbReference>
<evidence type="ECO:0000256" key="1">
    <source>
        <dbReference type="ARBA" id="ARBA00023015"/>
    </source>
</evidence>
<organism evidence="5 6">
    <name type="scientific">Granulicella aggregans</name>
    <dbReference type="NCBI Taxonomy" id="474949"/>
    <lineage>
        <taxon>Bacteria</taxon>
        <taxon>Pseudomonadati</taxon>
        <taxon>Acidobacteriota</taxon>
        <taxon>Terriglobia</taxon>
        <taxon>Terriglobales</taxon>
        <taxon>Acidobacteriaceae</taxon>
        <taxon>Granulicella</taxon>
    </lineage>
</organism>
<evidence type="ECO:0000256" key="3">
    <source>
        <dbReference type="ARBA" id="ARBA00023163"/>
    </source>
</evidence>
<keyword evidence="1" id="KW-0805">Transcription regulation</keyword>
<dbReference type="InterPro" id="IPR018060">
    <property type="entry name" value="HTH_AraC"/>
</dbReference>
<dbReference type="PROSITE" id="PS01124">
    <property type="entry name" value="HTH_ARAC_FAMILY_2"/>
    <property type="match status" value="1"/>
</dbReference>
<proteinExistence type="predicted"/>
<sequence>MERVDVDLATTAPHPALRPFVRYYSQRRIVPGDDLQEPVTARLGGLLEFHFASLYRIPIVGTDHFESCAPMLVVGPITYRRLQLTADGTVESLTVMFQPFGIYELFGIPTRLLTEHAVEAHSLLGRSISQLYDALGEARSFSSRVRLLDQFLLRRLSSSHQMRVSHWSQSLTFVAQDRGAHTVRELAASLNTSPRQLERRSLEIAGMSPQTMARVARFVHALRLKRASSNKRVTWTEIAHASGYYDQMHLIRDFRLMGGATPTALTHQLQSHHGASLLLRPSAKNSDLSEPFDNQRVSRQ</sequence>
<dbReference type="GO" id="GO:0003700">
    <property type="term" value="F:DNA-binding transcription factor activity"/>
    <property type="evidence" value="ECO:0007669"/>
    <property type="project" value="InterPro"/>
</dbReference>
<gene>
    <name evidence="5" type="ORF">HDF16_005911</name>
</gene>
<keyword evidence="3" id="KW-0804">Transcription</keyword>
<dbReference type="Proteomes" id="UP000540989">
    <property type="component" value="Unassembled WGS sequence"/>
</dbReference>
<keyword evidence="2 5" id="KW-0238">DNA-binding</keyword>
<reference evidence="5 6" key="1">
    <citation type="submission" date="2020-08" db="EMBL/GenBank/DDBJ databases">
        <title>Genomic Encyclopedia of Type Strains, Phase IV (KMG-V): Genome sequencing to study the core and pangenomes of soil and plant-associated prokaryotes.</title>
        <authorList>
            <person name="Whitman W."/>
        </authorList>
    </citation>
    <scope>NUCLEOTIDE SEQUENCE [LARGE SCALE GENOMIC DNA]</scope>
    <source>
        <strain evidence="5 6">M8UP14</strain>
    </source>
</reference>
<protein>
    <submittedName>
        <fullName evidence="5">AraC-like DNA-binding protein</fullName>
    </submittedName>
</protein>
<dbReference type="Pfam" id="PF20240">
    <property type="entry name" value="DUF6597"/>
    <property type="match status" value="1"/>
</dbReference>